<accession>A0A915JYC7</accession>
<dbReference type="GO" id="GO:0004252">
    <property type="term" value="F:serine-type endopeptidase activity"/>
    <property type="evidence" value="ECO:0007669"/>
    <property type="project" value="InterPro"/>
</dbReference>
<evidence type="ECO:0000313" key="3">
    <source>
        <dbReference type="WBParaSite" id="nRc.2.0.1.t31009-RA"/>
    </source>
</evidence>
<feature type="domain" description="Peptidase S1" evidence="1">
    <location>
        <begin position="5"/>
        <end position="71"/>
    </location>
</feature>
<dbReference type="InterPro" id="IPR001254">
    <property type="entry name" value="Trypsin_dom"/>
</dbReference>
<dbReference type="InterPro" id="IPR043504">
    <property type="entry name" value="Peptidase_S1_PA_chymotrypsin"/>
</dbReference>
<dbReference type="InterPro" id="IPR009003">
    <property type="entry name" value="Peptidase_S1_PA"/>
</dbReference>
<dbReference type="Pfam" id="PF00089">
    <property type="entry name" value="Trypsin"/>
    <property type="match status" value="1"/>
</dbReference>
<dbReference type="SUPFAM" id="SSF50494">
    <property type="entry name" value="Trypsin-like serine proteases"/>
    <property type="match status" value="1"/>
</dbReference>
<dbReference type="AlphaFoldDB" id="A0A915JYC7"/>
<protein>
    <submittedName>
        <fullName evidence="3">Peptidase S1 domain-containing protein</fullName>
    </submittedName>
</protein>
<keyword evidence="2" id="KW-1185">Reference proteome</keyword>
<evidence type="ECO:0000259" key="1">
    <source>
        <dbReference type="Pfam" id="PF00089"/>
    </source>
</evidence>
<organism evidence="2 3">
    <name type="scientific">Romanomermis culicivorax</name>
    <name type="common">Nematode worm</name>
    <dbReference type="NCBI Taxonomy" id="13658"/>
    <lineage>
        <taxon>Eukaryota</taxon>
        <taxon>Metazoa</taxon>
        <taxon>Ecdysozoa</taxon>
        <taxon>Nematoda</taxon>
        <taxon>Enoplea</taxon>
        <taxon>Dorylaimia</taxon>
        <taxon>Mermithida</taxon>
        <taxon>Mermithoidea</taxon>
        <taxon>Mermithidae</taxon>
        <taxon>Romanomermis</taxon>
    </lineage>
</organism>
<sequence length="95" mass="10906">YLRIENGTNKRNHSNDIAVLHLKYSVAYDDHTKPLPLSNVKDKLATEDCVVSGWGPHRSISRRRVVLSTVRIDRMKFNLAMKLYIGVPFKGQEII</sequence>
<dbReference type="Gene3D" id="2.40.10.10">
    <property type="entry name" value="Trypsin-like serine proteases"/>
    <property type="match status" value="2"/>
</dbReference>
<dbReference type="WBParaSite" id="nRc.2.0.1.t31009-RA">
    <property type="protein sequence ID" value="nRc.2.0.1.t31009-RA"/>
    <property type="gene ID" value="nRc.2.0.1.g31009"/>
</dbReference>
<reference evidence="3" key="1">
    <citation type="submission" date="2022-11" db="UniProtKB">
        <authorList>
            <consortium name="WormBaseParasite"/>
        </authorList>
    </citation>
    <scope>IDENTIFICATION</scope>
</reference>
<evidence type="ECO:0000313" key="2">
    <source>
        <dbReference type="Proteomes" id="UP000887565"/>
    </source>
</evidence>
<proteinExistence type="predicted"/>
<name>A0A915JYC7_ROMCU</name>
<dbReference type="GO" id="GO:0006508">
    <property type="term" value="P:proteolysis"/>
    <property type="evidence" value="ECO:0007669"/>
    <property type="project" value="InterPro"/>
</dbReference>
<dbReference type="Proteomes" id="UP000887565">
    <property type="component" value="Unplaced"/>
</dbReference>